<organism evidence="2 3">
    <name type="scientific">Geodermatophilus obscurus (strain ATCC 25078 / DSM 43160 / JCM 3152 / CCUG 61914 / KCC A-0152 / KCTC 9177 / NBRC 13315 / NRRL B-3577 / G-20)</name>
    <dbReference type="NCBI Taxonomy" id="526225"/>
    <lineage>
        <taxon>Bacteria</taxon>
        <taxon>Bacillati</taxon>
        <taxon>Actinomycetota</taxon>
        <taxon>Actinomycetes</taxon>
        <taxon>Geodermatophilales</taxon>
        <taxon>Geodermatophilaceae</taxon>
        <taxon>Geodermatophilus</taxon>
    </lineage>
</organism>
<proteinExistence type="predicted"/>
<keyword evidence="1" id="KW-1133">Transmembrane helix</keyword>
<keyword evidence="1" id="KW-0812">Transmembrane</keyword>
<feature type="transmembrane region" description="Helical" evidence="1">
    <location>
        <begin position="114"/>
        <end position="134"/>
    </location>
</feature>
<dbReference type="Pfam" id="PF19545">
    <property type="entry name" value="DUF6069"/>
    <property type="match status" value="1"/>
</dbReference>
<sequence length="140" mass="13731">MTRSAAPSLRSRGRLAVRPAALAVAGAAGAAVLTWAVAVPLLGVDLRGGTEGAAQAVGPGSVVAAAAVAGVLGWALLALLVRTVARAEAVWRAFAVAVLLLSLGGPVAMGVGTASVVVLLALHVVVALVLVPLLPRAVQR</sequence>
<keyword evidence="1" id="KW-0472">Membrane</keyword>
<accession>D2S3T7</accession>
<dbReference type="HOGENOM" id="CLU_132127_0_0_11"/>
<feature type="transmembrane region" description="Helical" evidence="1">
    <location>
        <begin position="62"/>
        <end position="82"/>
    </location>
</feature>
<dbReference type="KEGG" id="gob:Gobs_0159"/>
<dbReference type="Proteomes" id="UP000001382">
    <property type="component" value="Chromosome"/>
</dbReference>
<evidence type="ECO:0000313" key="3">
    <source>
        <dbReference type="Proteomes" id="UP000001382"/>
    </source>
</evidence>
<reference evidence="2 3" key="1">
    <citation type="journal article" date="2010" name="Stand. Genomic Sci.">
        <title>Complete genome sequence of Geodermatophilus obscurus type strain (G-20).</title>
        <authorList>
            <person name="Ivanova N."/>
            <person name="Sikorski J."/>
            <person name="Jando M."/>
            <person name="Munk C."/>
            <person name="Lapidus A."/>
            <person name="Glavina Del Rio T."/>
            <person name="Copeland A."/>
            <person name="Tice H."/>
            <person name="Cheng J.-F."/>
            <person name="Lucas S."/>
            <person name="Chen F."/>
            <person name="Nolan M."/>
            <person name="Bruce D."/>
            <person name="Goodwin L."/>
            <person name="Pitluck S."/>
            <person name="Mavromatis K."/>
            <person name="Mikhailova N."/>
            <person name="Pati A."/>
            <person name="Chen A."/>
            <person name="Palaniappan K."/>
            <person name="Land M."/>
            <person name="Hauser L."/>
            <person name="Chang Y.-J."/>
            <person name="Jeffries C.D."/>
            <person name="Meincke L."/>
            <person name="Brettin T."/>
            <person name="Detter J.C."/>
            <person name="Detter J.C."/>
            <person name="Rohde M."/>
            <person name="Goeker M."/>
            <person name="Bristow J."/>
            <person name="Eisen J.A."/>
            <person name="Markowitz V."/>
            <person name="Hugenholtz P."/>
            <person name="Kyrpides N.C."/>
            <person name="Klenk H.-P."/>
        </authorList>
    </citation>
    <scope>NUCLEOTIDE SEQUENCE [LARGE SCALE GENOMIC DNA]</scope>
    <source>
        <strain evidence="3">ATCC 25078 / DSM 43160 / JCM 3152 / KCC A-0152 / KCTC 9177 / NBRC 13315 / NRRL B-3577 / G-20</strain>
    </source>
</reference>
<dbReference type="EMBL" id="CP001867">
    <property type="protein sequence ID" value="ADB72965.1"/>
    <property type="molecule type" value="Genomic_DNA"/>
</dbReference>
<reference evidence="3" key="2">
    <citation type="submission" date="2010-01" db="EMBL/GenBank/DDBJ databases">
        <title>The complete genome of Geodermatophilus obscurus DSM 43160.</title>
        <authorList>
            <consortium name="US DOE Joint Genome Institute (JGI-PGF)"/>
            <person name="Lucas S."/>
            <person name="Copeland A."/>
            <person name="Lapidus A."/>
            <person name="Glavina del Rio T."/>
            <person name="Dalin E."/>
            <person name="Tice H."/>
            <person name="Bruce D."/>
            <person name="Goodwin L."/>
            <person name="Pitluck S."/>
            <person name="Kyrpides N."/>
            <person name="Mavromatis K."/>
            <person name="Ivanova N."/>
            <person name="Munk A.C."/>
            <person name="Brettin T."/>
            <person name="Detter J.C."/>
            <person name="Han C."/>
            <person name="Larimer F."/>
            <person name="Land M."/>
            <person name="Hauser L."/>
            <person name="Markowitz V."/>
            <person name="Cheng J.-F."/>
            <person name="Hugenholtz P."/>
            <person name="Woyke T."/>
            <person name="Wu D."/>
            <person name="Jando M."/>
            <person name="Schneider S."/>
            <person name="Klenk H.-P."/>
            <person name="Eisen J.A."/>
        </authorList>
    </citation>
    <scope>NUCLEOTIDE SEQUENCE [LARGE SCALE GENOMIC DNA]</scope>
    <source>
        <strain evidence="3">ATCC 25078 / DSM 43160 / JCM 3152 / KCC A-0152 / KCTC 9177 / NBRC 13315 / NRRL B-3577 / G-20</strain>
    </source>
</reference>
<dbReference type="InterPro" id="IPR045713">
    <property type="entry name" value="DUF6069"/>
</dbReference>
<feature type="transmembrane region" description="Helical" evidence="1">
    <location>
        <begin position="89"/>
        <end position="108"/>
    </location>
</feature>
<dbReference type="RefSeq" id="WP_012946406.1">
    <property type="nucleotide sequence ID" value="NC_013757.1"/>
</dbReference>
<dbReference type="STRING" id="526225.Gobs_0159"/>
<gene>
    <name evidence="2" type="ordered locus">Gobs_0159</name>
</gene>
<keyword evidence="3" id="KW-1185">Reference proteome</keyword>
<protein>
    <submittedName>
        <fullName evidence="2">Uncharacterized protein</fullName>
    </submittedName>
</protein>
<name>D2S3T7_GEOOG</name>
<dbReference type="AlphaFoldDB" id="D2S3T7"/>
<evidence type="ECO:0000256" key="1">
    <source>
        <dbReference type="SAM" id="Phobius"/>
    </source>
</evidence>
<evidence type="ECO:0000313" key="2">
    <source>
        <dbReference type="EMBL" id="ADB72965.1"/>
    </source>
</evidence>
<feature type="transmembrane region" description="Helical" evidence="1">
    <location>
        <begin position="20"/>
        <end position="42"/>
    </location>
</feature>